<dbReference type="AlphaFoldDB" id="A0A163IRZ1"/>
<keyword evidence="2" id="KW-0812">Transmembrane</keyword>
<keyword evidence="4" id="KW-1185">Reference proteome</keyword>
<sequence>MITARYEPHVFSKERSPSPHLGLRGCTPPPSSNSDGGDDIDRFMELAHAALEEATKEEDAKGVLQELVERVLARTGAPLMAGIITEQLRSQEVIEQLAERSFEQQARRRQHRLLNQGSTVLSARPKKHQLNSVSTLPTALSSSTAHRPSSSPLQRTKPLSSSPSIVSSASTTTVSLSSAPSSSLSISSSISAPPSLSAAPPSKGPHDPTALDEEAVTRDQFIIQQASPLHTQPDRLLLVSEYIWRLFRLLILACLVALVYHYVCSYPQQWFV</sequence>
<evidence type="ECO:0000313" key="4">
    <source>
        <dbReference type="Proteomes" id="UP000078561"/>
    </source>
</evidence>
<keyword evidence="2" id="KW-1133">Transmembrane helix</keyword>
<dbReference type="Proteomes" id="UP000078561">
    <property type="component" value="Unassembled WGS sequence"/>
</dbReference>
<reference evidence="3" key="1">
    <citation type="submission" date="2016-04" db="EMBL/GenBank/DDBJ databases">
        <authorList>
            <person name="Evans L.H."/>
            <person name="Alamgir A."/>
            <person name="Owens N."/>
            <person name="Weber N.D."/>
            <person name="Virtaneva K."/>
            <person name="Barbian K."/>
            <person name="Babar A."/>
            <person name="Rosenke K."/>
        </authorList>
    </citation>
    <scope>NUCLEOTIDE SEQUENCE [LARGE SCALE GENOMIC DNA]</scope>
    <source>
        <strain evidence="3">CBS 101.48</strain>
    </source>
</reference>
<feature type="region of interest" description="Disordered" evidence="1">
    <location>
        <begin position="1"/>
        <end position="39"/>
    </location>
</feature>
<dbReference type="EMBL" id="LT550122">
    <property type="protein sequence ID" value="SAL95020.1"/>
    <property type="molecule type" value="Genomic_DNA"/>
</dbReference>
<name>A0A163IRZ1_ABSGL</name>
<feature type="transmembrane region" description="Helical" evidence="2">
    <location>
        <begin position="242"/>
        <end position="263"/>
    </location>
</feature>
<evidence type="ECO:0000256" key="1">
    <source>
        <dbReference type="SAM" id="MobiDB-lite"/>
    </source>
</evidence>
<organism evidence="3">
    <name type="scientific">Absidia glauca</name>
    <name type="common">Pin mould</name>
    <dbReference type="NCBI Taxonomy" id="4829"/>
    <lineage>
        <taxon>Eukaryota</taxon>
        <taxon>Fungi</taxon>
        <taxon>Fungi incertae sedis</taxon>
        <taxon>Mucoromycota</taxon>
        <taxon>Mucoromycotina</taxon>
        <taxon>Mucoromycetes</taxon>
        <taxon>Mucorales</taxon>
        <taxon>Cunninghamellaceae</taxon>
        <taxon>Absidia</taxon>
    </lineage>
</organism>
<feature type="compositionally biased region" description="Low complexity" evidence="1">
    <location>
        <begin position="132"/>
        <end position="151"/>
    </location>
</feature>
<proteinExistence type="predicted"/>
<keyword evidence="2" id="KW-0472">Membrane</keyword>
<dbReference type="OrthoDB" id="2283974at2759"/>
<accession>A0A163IRZ1</accession>
<protein>
    <submittedName>
        <fullName evidence="3">Uncharacterized protein</fullName>
    </submittedName>
</protein>
<gene>
    <name evidence="3" type="primary">ABSGL_00317.1 scaffold 471</name>
</gene>
<dbReference type="InParanoid" id="A0A163IRZ1"/>
<feature type="region of interest" description="Disordered" evidence="1">
    <location>
        <begin position="114"/>
        <end position="166"/>
    </location>
</feature>
<feature type="compositionally biased region" description="Basic and acidic residues" evidence="1">
    <location>
        <begin position="1"/>
        <end position="17"/>
    </location>
</feature>
<evidence type="ECO:0000313" key="3">
    <source>
        <dbReference type="EMBL" id="SAL95020.1"/>
    </source>
</evidence>
<evidence type="ECO:0000256" key="2">
    <source>
        <dbReference type="SAM" id="Phobius"/>
    </source>
</evidence>